<protein>
    <submittedName>
        <fullName evidence="1">VapC toxin family PIN domain ribonuclease</fullName>
    </submittedName>
</protein>
<dbReference type="Proteomes" id="UP000471082">
    <property type="component" value="Unassembled WGS sequence"/>
</dbReference>
<accession>A0A7X5N4D0</accession>
<evidence type="ECO:0000313" key="2">
    <source>
        <dbReference type="Proteomes" id="UP000471082"/>
    </source>
</evidence>
<organism evidence="1 2">
    <name type="scientific">Xanthomonas perforans</name>
    <dbReference type="NCBI Taxonomy" id="442694"/>
    <lineage>
        <taxon>Bacteria</taxon>
        <taxon>Pseudomonadati</taxon>
        <taxon>Pseudomonadota</taxon>
        <taxon>Gammaproteobacteria</taxon>
        <taxon>Lysobacterales</taxon>
        <taxon>Lysobacteraceae</taxon>
        <taxon>Xanthomonas</taxon>
    </lineage>
</organism>
<dbReference type="AlphaFoldDB" id="A0A7X5N4D0"/>
<gene>
    <name evidence="1" type="ORF">G3W61_33665</name>
</gene>
<reference evidence="1 2" key="1">
    <citation type="submission" date="2019-11" db="EMBL/GenBank/DDBJ databases">
        <title>Genome-resolved metagenomics to study the prevalence of co-infection and intraspecific heterogeneity among plant pathogen metapopulations.</title>
        <authorList>
            <person name="Newberry E."/>
            <person name="Bhandari R."/>
            <person name="Kemble J."/>
            <person name="Sikora E."/>
            <person name="Potnis N."/>
        </authorList>
    </citation>
    <scope>NUCLEOTIDE SEQUENCE [LARGE SCALE GENOMIC DNA]</scope>
    <source>
        <strain evidence="1">Xp_Tom_Tuscaloosa_18b</strain>
    </source>
</reference>
<dbReference type="EMBL" id="JAAGYU010002350">
    <property type="protein sequence ID" value="NEL81208.1"/>
    <property type="molecule type" value="Genomic_DNA"/>
</dbReference>
<name>A0A7X5N4D0_XANPE</name>
<feature type="non-terminal residue" evidence="1">
    <location>
        <position position="23"/>
    </location>
</feature>
<sequence>MIALDSSVLLDILIGDPVYGEVS</sequence>
<comment type="caution">
    <text evidence="1">The sequence shown here is derived from an EMBL/GenBank/DDBJ whole genome shotgun (WGS) entry which is preliminary data.</text>
</comment>
<proteinExistence type="predicted"/>
<evidence type="ECO:0000313" key="1">
    <source>
        <dbReference type="EMBL" id="NEL81208.1"/>
    </source>
</evidence>